<proteinExistence type="predicted"/>
<dbReference type="EMBL" id="JHEG04000001">
    <property type="protein sequence ID" value="KAF3888876.1"/>
    <property type="molecule type" value="Genomic_DNA"/>
</dbReference>
<accession>A0A0C1R730</accession>
<name>A0A0C1R730_9CYAN</name>
<dbReference type="AlphaFoldDB" id="A0A0C1R730"/>
<evidence type="ECO:0000313" key="3">
    <source>
        <dbReference type="Proteomes" id="UP000029738"/>
    </source>
</evidence>
<evidence type="ECO:0000313" key="1">
    <source>
        <dbReference type="EMBL" id="KAF3888876.1"/>
    </source>
</evidence>
<gene>
    <name evidence="2" type="ORF">DA73_0242075</name>
    <name evidence="1" type="ORF">DA73_0400027880</name>
</gene>
<dbReference type="InterPro" id="IPR021954">
    <property type="entry name" value="CRR7"/>
</dbReference>
<dbReference type="EMBL" id="JHEG02000059">
    <property type="protein sequence ID" value="KIE08150.1"/>
    <property type="molecule type" value="Genomic_DNA"/>
</dbReference>
<dbReference type="Gene3D" id="3.90.940.40">
    <property type="entry name" value="Protein CHLORORESPIRATORY REDUCTION 7"/>
    <property type="match status" value="1"/>
</dbReference>
<evidence type="ECO:0000313" key="2">
    <source>
        <dbReference type="EMBL" id="KIE08150.1"/>
    </source>
</evidence>
<dbReference type="Proteomes" id="UP000029738">
    <property type="component" value="Unassembled WGS sequence"/>
</dbReference>
<dbReference type="InterPro" id="IPR038150">
    <property type="entry name" value="CRR7-like_sf"/>
</dbReference>
<dbReference type="Pfam" id="PF12095">
    <property type="entry name" value="CRR7"/>
    <property type="match status" value="1"/>
</dbReference>
<dbReference type="RefSeq" id="WP_038087786.1">
    <property type="nucleotide sequence ID" value="NZ_JHEG04000001.1"/>
</dbReference>
<reference evidence="2" key="1">
    <citation type="journal article" date="2015" name="Genome Announc.">
        <title>Draft Genome Sequence of Tolypothrix boutellei Strain VB521301.</title>
        <authorList>
            <person name="Chandrababunaidu M.M."/>
            <person name="Singh D."/>
            <person name="Sen D."/>
            <person name="Bhan S."/>
            <person name="Das S."/>
            <person name="Gupta A."/>
            <person name="Adhikary S.P."/>
            <person name="Tripathy S."/>
        </authorList>
    </citation>
    <scope>NUCLEOTIDE SEQUENCE</scope>
    <source>
        <strain evidence="2">VB521301</strain>
    </source>
</reference>
<dbReference type="PANTHER" id="PTHR36803:SF1">
    <property type="entry name" value="PROTEIN CHLORORESPIRATORY REDUCTION 7, CHLOROPLASTIC"/>
    <property type="match status" value="1"/>
</dbReference>
<sequence length="86" mass="10066">MPDSLMYSQDYFVVLETNQPEQFLTALELLEKLKNVLHNIKIEDLTPDLRALNSSEERAKYLIDTSCELDVGQGQYLQWYAVRLEK</sequence>
<comment type="caution">
    <text evidence="2">The sequence shown here is derived from an EMBL/GenBank/DDBJ whole genome shotgun (WGS) entry which is preliminary data.</text>
</comment>
<dbReference type="PANTHER" id="PTHR36803">
    <property type="entry name" value="PROTEIN CHLORORESPIRATORY REDUCTION 7, CHLOROPLASTIC"/>
    <property type="match status" value="1"/>
</dbReference>
<keyword evidence="3" id="KW-1185">Reference proteome</keyword>
<reference evidence="1" key="2">
    <citation type="submission" date="2019-11" db="EMBL/GenBank/DDBJ databases">
        <title>Improved Assembly of Tolypothrix boutellei genome.</title>
        <authorList>
            <person name="Sarangi A.N."/>
            <person name="Mukherjee M."/>
            <person name="Ghosh S."/>
            <person name="Singh D."/>
            <person name="Das A."/>
            <person name="Kant S."/>
            <person name="Prusty A."/>
            <person name="Tripathy S."/>
        </authorList>
    </citation>
    <scope>NUCLEOTIDE SEQUENCE</scope>
    <source>
        <strain evidence="1">VB521301</strain>
    </source>
</reference>
<protein>
    <submittedName>
        <fullName evidence="1">Chlororespiratory reduction protein 7</fullName>
    </submittedName>
</protein>
<organism evidence="2">
    <name type="scientific">Tolypothrix bouteillei VB521301</name>
    <dbReference type="NCBI Taxonomy" id="1479485"/>
    <lineage>
        <taxon>Bacteria</taxon>
        <taxon>Bacillati</taxon>
        <taxon>Cyanobacteriota</taxon>
        <taxon>Cyanophyceae</taxon>
        <taxon>Nostocales</taxon>
        <taxon>Tolypothrichaceae</taxon>
        <taxon>Tolypothrix</taxon>
    </lineage>
</organism>
<dbReference type="STRING" id="1479485.DA73_0242075"/>
<dbReference type="OrthoDB" id="487862at2"/>